<evidence type="ECO:0000313" key="3">
    <source>
        <dbReference type="Proteomes" id="UP000275078"/>
    </source>
</evidence>
<proteinExistence type="predicted"/>
<keyword evidence="3" id="KW-1185">Reference proteome</keyword>
<dbReference type="AlphaFoldDB" id="A0A3N4IA40"/>
<gene>
    <name evidence="2" type="ORF">BJ508DRAFT_185368</name>
</gene>
<evidence type="ECO:0000313" key="2">
    <source>
        <dbReference type="EMBL" id="RPA82953.1"/>
    </source>
</evidence>
<feature type="non-terminal residue" evidence="2">
    <location>
        <position position="1"/>
    </location>
</feature>
<sequence length="55" mass="6148">LARMALNCLCIPAMSASPERLFSSTKHTLSDQRSRLGDEVLRAVECLKSWSRAQL</sequence>
<organism evidence="2 3">
    <name type="scientific">Ascobolus immersus RN42</name>
    <dbReference type="NCBI Taxonomy" id="1160509"/>
    <lineage>
        <taxon>Eukaryota</taxon>
        <taxon>Fungi</taxon>
        <taxon>Dikarya</taxon>
        <taxon>Ascomycota</taxon>
        <taxon>Pezizomycotina</taxon>
        <taxon>Pezizomycetes</taxon>
        <taxon>Pezizales</taxon>
        <taxon>Ascobolaceae</taxon>
        <taxon>Ascobolus</taxon>
    </lineage>
</organism>
<feature type="non-terminal residue" evidence="2">
    <location>
        <position position="55"/>
    </location>
</feature>
<name>A0A3N4IA40_ASCIM</name>
<dbReference type="Proteomes" id="UP000275078">
    <property type="component" value="Unassembled WGS sequence"/>
</dbReference>
<dbReference type="GO" id="GO:0046983">
    <property type="term" value="F:protein dimerization activity"/>
    <property type="evidence" value="ECO:0007669"/>
    <property type="project" value="InterPro"/>
</dbReference>
<feature type="domain" description="HAT C-terminal dimerisation" evidence="1">
    <location>
        <begin position="1"/>
        <end position="50"/>
    </location>
</feature>
<dbReference type="InterPro" id="IPR008906">
    <property type="entry name" value="HATC_C_dom"/>
</dbReference>
<protein>
    <recommendedName>
        <fullName evidence="1">HAT C-terminal dimerisation domain-containing protein</fullName>
    </recommendedName>
</protein>
<reference evidence="2 3" key="1">
    <citation type="journal article" date="2018" name="Nat. Ecol. Evol.">
        <title>Pezizomycetes genomes reveal the molecular basis of ectomycorrhizal truffle lifestyle.</title>
        <authorList>
            <person name="Murat C."/>
            <person name="Payen T."/>
            <person name="Noel B."/>
            <person name="Kuo A."/>
            <person name="Morin E."/>
            <person name="Chen J."/>
            <person name="Kohler A."/>
            <person name="Krizsan K."/>
            <person name="Balestrini R."/>
            <person name="Da Silva C."/>
            <person name="Montanini B."/>
            <person name="Hainaut M."/>
            <person name="Levati E."/>
            <person name="Barry K.W."/>
            <person name="Belfiori B."/>
            <person name="Cichocki N."/>
            <person name="Clum A."/>
            <person name="Dockter R.B."/>
            <person name="Fauchery L."/>
            <person name="Guy J."/>
            <person name="Iotti M."/>
            <person name="Le Tacon F."/>
            <person name="Lindquist E.A."/>
            <person name="Lipzen A."/>
            <person name="Malagnac F."/>
            <person name="Mello A."/>
            <person name="Molinier V."/>
            <person name="Miyauchi S."/>
            <person name="Poulain J."/>
            <person name="Riccioni C."/>
            <person name="Rubini A."/>
            <person name="Sitrit Y."/>
            <person name="Splivallo R."/>
            <person name="Traeger S."/>
            <person name="Wang M."/>
            <person name="Zifcakova L."/>
            <person name="Wipf D."/>
            <person name="Zambonelli A."/>
            <person name="Paolocci F."/>
            <person name="Nowrousian M."/>
            <person name="Ottonello S."/>
            <person name="Baldrian P."/>
            <person name="Spatafora J.W."/>
            <person name="Henrissat B."/>
            <person name="Nagy L.G."/>
            <person name="Aury J.M."/>
            <person name="Wincker P."/>
            <person name="Grigoriev I.V."/>
            <person name="Bonfante P."/>
            <person name="Martin F.M."/>
        </authorList>
    </citation>
    <scope>NUCLEOTIDE SEQUENCE [LARGE SCALE GENOMIC DNA]</scope>
    <source>
        <strain evidence="2 3">RN42</strain>
    </source>
</reference>
<evidence type="ECO:0000259" key="1">
    <source>
        <dbReference type="Pfam" id="PF05699"/>
    </source>
</evidence>
<accession>A0A3N4IA40</accession>
<dbReference type="OrthoDB" id="4867758at2759"/>
<dbReference type="Pfam" id="PF05699">
    <property type="entry name" value="Dimer_Tnp_hAT"/>
    <property type="match status" value="1"/>
</dbReference>
<dbReference type="SUPFAM" id="SSF53098">
    <property type="entry name" value="Ribonuclease H-like"/>
    <property type="match status" value="1"/>
</dbReference>
<dbReference type="InterPro" id="IPR012337">
    <property type="entry name" value="RNaseH-like_sf"/>
</dbReference>
<dbReference type="EMBL" id="ML119668">
    <property type="protein sequence ID" value="RPA82953.1"/>
    <property type="molecule type" value="Genomic_DNA"/>
</dbReference>